<protein>
    <submittedName>
        <fullName evidence="1">Uncharacterized protein</fullName>
    </submittedName>
</protein>
<dbReference type="EMBL" id="FPHG01000068">
    <property type="protein sequence ID" value="SFV64861.1"/>
    <property type="molecule type" value="Genomic_DNA"/>
</dbReference>
<sequence length="247" mass="28610">MITKQILRYAYAIDYLYNIDENKSFNNIQKEIFLVDDNVSELYQVENNSSDNYLYAIAIEVPESKDLDKEIIIAYKSRDDFDNALSTQELENGYDFYKKVTDKYPSCITSNIRDCYNIVLTGENMGALIAIDISHRSGELARVFYGLGDDLLKNYKTEFDTYLRYNNAINFYTEDYDKVDDTGKHFENMVTFSSLENKYNNSINGLIEEKLEPIYNGKEEEVTEIHISPDAKIGAGLKKIVNIQREL</sequence>
<reference evidence="1" key="1">
    <citation type="submission" date="2016-10" db="EMBL/GenBank/DDBJ databases">
        <authorList>
            <person name="de Groot N.N."/>
        </authorList>
    </citation>
    <scope>NUCLEOTIDE SEQUENCE</scope>
</reference>
<accession>A0A1W1CGP1</accession>
<gene>
    <name evidence="1" type="ORF">MNB_SV-9-1695</name>
</gene>
<organism evidence="1">
    <name type="scientific">hydrothermal vent metagenome</name>
    <dbReference type="NCBI Taxonomy" id="652676"/>
    <lineage>
        <taxon>unclassified sequences</taxon>
        <taxon>metagenomes</taxon>
        <taxon>ecological metagenomes</taxon>
    </lineage>
</organism>
<dbReference type="AlphaFoldDB" id="A0A1W1CGP1"/>
<proteinExistence type="predicted"/>
<name>A0A1W1CGP1_9ZZZZ</name>
<evidence type="ECO:0000313" key="1">
    <source>
        <dbReference type="EMBL" id="SFV64861.1"/>
    </source>
</evidence>